<feature type="compositionally biased region" description="Low complexity" evidence="1">
    <location>
        <begin position="609"/>
        <end position="622"/>
    </location>
</feature>
<evidence type="ECO:0000313" key="4">
    <source>
        <dbReference type="Proteomes" id="UP000215914"/>
    </source>
</evidence>
<gene>
    <name evidence="3" type="ORF">HannXRQ_Chr14g0462471</name>
    <name evidence="2" type="ORF">HanXRQr2_Chr14g0670001</name>
</gene>
<dbReference type="AlphaFoldDB" id="A0A251SM87"/>
<dbReference type="Proteomes" id="UP000215914">
    <property type="component" value="Chromosome 14"/>
</dbReference>
<evidence type="ECO:0000256" key="1">
    <source>
        <dbReference type="SAM" id="MobiDB-lite"/>
    </source>
</evidence>
<dbReference type="OrthoDB" id="1350766at2759"/>
<reference evidence="2 4" key="1">
    <citation type="journal article" date="2017" name="Nature">
        <title>The sunflower genome provides insights into oil metabolism, flowering and Asterid evolution.</title>
        <authorList>
            <person name="Badouin H."/>
            <person name="Gouzy J."/>
            <person name="Grassa C.J."/>
            <person name="Murat F."/>
            <person name="Staton S.E."/>
            <person name="Cottret L."/>
            <person name="Lelandais-Briere C."/>
            <person name="Owens G.L."/>
            <person name="Carrere S."/>
            <person name="Mayjonade B."/>
            <person name="Legrand L."/>
            <person name="Gill N."/>
            <person name="Kane N.C."/>
            <person name="Bowers J.E."/>
            <person name="Hubner S."/>
            <person name="Bellec A."/>
            <person name="Berard A."/>
            <person name="Berges H."/>
            <person name="Blanchet N."/>
            <person name="Boniface M.C."/>
            <person name="Brunel D."/>
            <person name="Catrice O."/>
            <person name="Chaidir N."/>
            <person name="Claudel C."/>
            <person name="Donnadieu C."/>
            <person name="Faraut T."/>
            <person name="Fievet G."/>
            <person name="Helmstetter N."/>
            <person name="King M."/>
            <person name="Knapp S.J."/>
            <person name="Lai Z."/>
            <person name="Le Paslier M.C."/>
            <person name="Lippi Y."/>
            <person name="Lorenzon L."/>
            <person name="Mandel J.R."/>
            <person name="Marage G."/>
            <person name="Marchand G."/>
            <person name="Marquand E."/>
            <person name="Bret-Mestries E."/>
            <person name="Morien E."/>
            <person name="Nambeesan S."/>
            <person name="Nguyen T."/>
            <person name="Pegot-Espagnet P."/>
            <person name="Pouilly N."/>
            <person name="Raftis F."/>
            <person name="Sallet E."/>
            <person name="Schiex T."/>
            <person name="Thomas J."/>
            <person name="Vandecasteele C."/>
            <person name="Vares D."/>
            <person name="Vear F."/>
            <person name="Vautrin S."/>
            <person name="Crespi M."/>
            <person name="Mangin B."/>
            <person name="Burke J.M."/>
            <person name="Salse J."/>
            <person name="Munos S."/>
            <person name="Vincourt P."/>
            <person name="Rieseberg L.H."/>
            <person name="Langlade N.B."/>
        </authorList>
    </citation>
    <scope>NUCLEOTIDE SEQUENCE [LARGE SCALE GENOMIC DNA]</scope>
    <source>
        <strain evidence="4">cv. SF193</strain>
        <tissue evidence="2">Leaves</tissue>
    </source>
</reference>
<dbReference type="STRING" id="4232.A0A251SM87"/>
<accession>A0A251SM87</accession>
<dbReference type="PANTHER" id="PTHR34536">
    <property type="entry name" value="DENTIN SIALOPHOSPHOPROTEIN-LIKE PROTEIN"/>
    <property type="match status" value="1"/>
</dbReference>
<feature type="region of interest" description="Disordered" evidence="1">
    <location>
        <begin position="536"/>
        <end position="582"/>
    </location>
</feature>
<feature type="compositionally biased region" description="Basic and acidic residues" evidence="1">
    <location>
        <begin position="631"/>
        <end position="640"/>
    </location>
</feature>
<reference evidence="3" key="2">
    <citation type="submission" date="2017-02" db="EMBL/GenBank/DDBJ databases">
        <title>Sunflower complete genome.</title>
        <authorList>
            <person name="Langlade N."/>
            <person name="Munos S."/>
        </authorList>
    </citation>
    <scope>NUCLEOTIDE SEQUENCE [LARGE SCALE GENOMIC DNA]</scope>
    <source>
        <tissue evidence="3">Leaves</tissue>
    </source>
</reference>
<proteinExistence type="predicted"/>
<keyword evidence="4" id="KW-1185">Reference proteome</keyword>
<evidence type="ECO:0000313" key="2">
    <source>
        <dbReference type="EMBL" id="KAF5771383.1"/>
    </source>
</evidence>
<feature type="region of interest" description="Disordered" evidence="1">
    <location>
        <begin position="596"/>
        <end position="656"/>
    </location>
</feature>
<dbReference type="EMBL" id="CM007903">
    <property type="protein sequence ID" value="OTF99976.1"/>
    <property type="molecule type" value="Genomic_DNA"/>
</dbReference>
<reference evidence="2" key="3">
    <citation type="submission" date="2020-06" db="EMBL/GenBank/DDBJ databases">
        <title>Helianthus annuus Genome sequencing and assembly Release 2.</title>
        <authorList>
            <person name="Gouzy J."/>
            <person name="Langlade N."/>
            <person name="Munos S."/>
        </authorList>
    </citation>
    <scope>NUCLEOTIDE SEQUENCE</scope>
    <source>
        <tissue evidence="2">Leaves</tissue>
    </source>
</reference>
<sequence>MTLKVSQLTHTRMDLELLNYINVGMKWNVMRKGRTSMTRRPRKPGADGLLVYNIQEAPAFESKKSGGTLKIVDASSKKRRLSHQSASPPGQTRCIKGEEGVSPGPQTPSLYREDSGQRCWVSKSQKTKSKTRLRNSKMKKTKKEVLNLDDFSGIELLADVACSSFIHETADRVEDFSMSKEHTTPEVKTCSIDKNEDSVSPGSNCSVVQQTVHGVEEKKVAPSKELRLHWDLNTVMDEWVDPCDDKLIEPVKRADASISVVPVIDSCNVNSCKETYEFVEGLEVTGAKTATKMSDGESSASKSEVVDSLTHPAKCEDLYASTTSVLKEQVIAKCESGTIDGLKFDEQPVFEKVIQVGCNNKVTTDDHVSECCCSNVTQEEQGHMAEGDLEEKNQVGYDSPFEDGELREPVAKSGKETVCNKPDNIYTDNFGTIENPVTGKVNHGQTMDNPHSLSVKEVVPNNETEQGVQVDTFERLHAGEPGKDIRERKGGLHIDESTSFDECRNGEFIHRSRSSNIGDSSMRVWDLKSHRCLGRNYSRNYNSRGGGGYRTQDRRPSPSDRNNGYGSYRGPAPARGHGGDRYRYHSQEYNDLKPCYSEVKPHLSSGLNRPGTRSRSRSGSPPIAWNFQKRKSFDTSKSGEIKTGTRGGHVSPERSSKCIDDRHRFRDDQFRDTRRASITTIQQKQRYEPTGYPERLKPDDYLRFNQRSARFSHTTGYKYKDNSDDIRKHDGYHEKVNRVGRSVDDGVRRFRHAHNRE</sequence>
<dbReference type="PANTHER" id="PTHR34536:SF16">
    <property type="entry name" value="BTZ DOMAIN-CONTAINING PROTEIN"/>
    <property type="match status" value="1"/>
</dbReference>
<evidence type="ECO:0000313" key="3">
    <source>
        <dbReference type="EMBL" id="OTF99976.1"/>
    </source>
</evidence>
<name>A0A251SM87_HELAN</name>
<organism evidence="3 4">
    <name type="scientific">Helianthus annuus</name>
    <name type="common">Common sunflower</name>
    <dbReference type="NCBI Taxonomy" id="4232"/>
    <lineage>
        <taxon>Eukaryota</taxon>
        <taxon>Viridiplantae</taxon>
        <taxon>Streptophyta</taxon>
        <taxon>Embryophyta</taxon>
        <taxon>Tracheophyta</taxon>
        <taxon>Spermatophyta</taxon>
        <taxon>Magnoliopsida</taxon>
        <taxon>eudicotyledons</taxon>
        <taxon>Gunneridae</taxon>
        <taxon>Pentapetalae</taxon>
        <taxon>asterids</taxon>
        <taxon>campanulids</taxon>
        <taxon>Asterales</taxon>
        <taxon>Asteraceae</taxon>
        <taxon>Asteroideae</taxon>
        <taxon>Heliantheae alliance</taxon>
        <taxon>Heliantheae</taxon>
        <taxon>Helianthus</taxon>
    </lineage>
</organism>
<feature type="region of interest" description="Disordered" evidence="1">
    <location>
        <begin position="75"/>
        <end position="116"/>
    </location>
</feature>
<dbReference type="OMA" id="GSPPIAW"/>
<dbReference type="InParanoid" id="A0A251SM87"/>
<dbReference type="EMBL" id="MNCJ02000329">
    <property type="protein sequence ID" value="KAF5771383.1"/>
    <property type="molecule type" value="Genomic_DNA"/>
</dbReference>
<dbReference type="Gramene" id="mRNA:HanXRQr2_Chr14g0670001">
    <property type="protein sequence ID" value="mRNA:HanXRQr2_Chr14g0670001"/>
    <property type="gene ID" value="HanXRQr2_Chr14g0670001"/>
</dbReference>
<protein>
    <submittedName>
        <fullName evidence="3">Uncharacterized protein</fullName>
    </submittedName>
</protein>